<keyword evidence="3" id="KW-1185">Reference proteome</keyword>
<dbReference type="InterPro" id="IPR013785">
    <property type="entry name" value="Aldolase_TIM"/>
</dbReference>
<name>A0A4R1L1R1_9BACT</name>
<dbReference type="Proteomes" id="UP000295210">
    <property type="component" value="Unassembled WGS sequence"/>
</dbReference>
<dbReference type="AlphaFoldDB" id="A0A4R1L1R1"/>
<accession>A0A4R1L1R1</accession>
<dbReference type="RefSeq" id="WP_131997131.1">
    <property type="nucleotide sequence ID" value="NZ_SMGK01000004.1"/>
</dbReference>
<dbReference type="Gene3D" id="3.20.20.70">
    <property type="entry name" value="Aldolase class I"/>
    <property type="match status" value="1"/>
</dbReference>
<keyword evidence="1" id="KW-0732">Signal</keyword>
<protein>
    <submittedName>
        <fullName evidence="2">Alpha-galactosidase</fullName>
    </submittedName>
</protein>
<dbReference type="InterPro" id="IPR017853">
    <property type="entry name" value="GH"/>
</dbReference>
<dbReference type="EMBL" id="SMGK01000004">
    <property type="protein sequence ID" value="TCK71902.1"/>
    <property type="molecule type" value="Genomic_DNA"/>
</dbReference>
<proteinExistence type="predicted"/>
<sequence length="575" mass="63120">MDEANSRILPTRRSVLRGIGLAACAGVTLAADSQTPASQSPGVSALHHDRTFVDLLRSPDQATAYVEEAGAVPLTRSGNAWHGNGIALVCEDKPGELPLTVTATSPLLRIHLRWKATLPEGLSVLGDAWERSYGDLGWRGMVPERPMPWYFLTFDGRSVHAYGVRTGAGALAFWQCDPEGISLWLDLRNGGKGVLLGSRTLSAATVLARQGHPDESAFANARTFCAMMCPQPRLLPQAVYGSNDWYYAYGDSSATDILRDASLMAELAPQSGPRPFTIADEGWKNVQKFPDMADLAAKIHSKSVRPGLWVRPLRARGETDTTLLLPSARFGAHSEDAASNRAYDPTIPEARDKALEKVRQAVSWKYELVKHDFTTFDLLGQWGSTMGASPTLPGWSFHDRSKTNAEIIHQLYQEIRTAAGEQTIILGCNVIGHLSAGIFELQRTGDDVSGRNWERTRRMGVNTLAFRLPQHRTFFTLDADCVPFTKDIPWSLTKSWLRAVATTGTALLVSPSPDATGAEQKQAIREAFRIVASPGATARPEDWLLTRTPQSWRIGNTESLRYEWLESGGAWPFAI</sequence>
<evidence type="ECO:0000256" key="1">
    <source>
        <dbReference type="SAM" id="SignalP"/>
    </source>
</evidence>
<feature type="chain" id="PRO_5020639936" evidence="1">
    <location>
        <begin position="31"/>
        <end position="575"/>
    </location>
</feature>
<comment type="caution">
    <text evidence="2">The sequence shown here is derived from an EMBL/GenBank/DDBJ whole genome shotgun (WGS) entry which is preliminary data.</text>
</comment>
<organism evidence="2 3">
    <name type="scientific">Acidipila rosea</name>
    <dbReference type="NCBI Taxonomy" id="768535"/>
    <lineage>
        <taxon>Bacteria</taxon>
        <taxon>Pseudomonadati</taxon>
        <taxon>Acidobacteriota</taxon>
        <taxon>Terriglobia</taxon>
        <taxon>Terriglobales</taxon>
        <taxon>Acidobacteriaceae</taxon>
        <taxon>Acidipila</taxon>
    </lineage>
</organism>
<dbReference type="SUPFAM" id="SSF51445">
    <property type="entry name" value="(Trans)glycosidases"/>
    <property type="match status" value="1"/>
</dbReference>
<evidence type="ECO:0000313" key="3">
    <source>
        <dbReference type="Proteomes" id="UP000295210"/>
    </source>
</evidence>
<dbReference type="OrthoDB" id="9758822at2"/>
<feature type="signal peptide" evidence="1">
    <location>
        <begin position="1"/>
        <end position="30"/>
    </location>
</feature>
<evidence type="ECO:0000313" key="2">
    <source>
        <dbReference type="EMBL" id="TCK71902.1"/>
    </source>
</evidence>
<gene>
    <name evidence="2" type="ORF">C7378_2524</name>
</gene>
<reference evidence="2 3" key="1">
    <citation type="submission" date="2019-03" db="EMBL/GenBank/DDBJ databases">
        <title>Genomic Encyclopedia of Type Strains, Phase IV (KMG-IV): sequencing the most valuable type-strain genomes for metagenomic binning, comparative biology and taxonomic classification.</title>
        <authorList>
            <person name="Goeker M."/>
        </authorList>
    </citation>
    <scope>NUCLEOTIDE SEQUENCE [LARGE SCALE GENOMIC DNA]</scope>
    <source>
        <strain evidence="2 3">DSM 103428</strain>
    </source>
</reference>